<dbReference type="GO" id="GO:0005829">
    <property type="term" value="C:cytosol"/>
    <property type="evidence" value="ECO:0007669"/>
    <property type="project" value="TreeGrafter"/>
</dbReference>
<dbReference type="GO" id="GO:0000156">
    <property type="term" value="F:phosphorelay response regulator activity"/>
    <property type="evidence" value="ECO:0007669"/>
    <property type="project" value="TreeGrafter"/>
</dbReference>
<evidence type="ECO:0000256" key="4">
    <source>
        <dbReference type="ARBA" id="ARBA00023125"/>
    </source>
</evidence>
<feature type="domain" description="Response regulatory" evidence="8">
    <location>
        <begin position="2"/>
        <end position="116"/>
    </location>
</feature>
<evidence type="ECO:0000256" key="6">
    <source>
        <dbReference type="PROSITE-ProRule" id="PRU00169"/>
    </source>
</evidence>
<dbReference type="GO" id="GO:0032993">
    <property type="term" value="C:protein-DNA complex"/>
    <property type="evidence" value="ECO:0007669"/>
    <property type="project" value="TreeGrafter"/>
</dbReference>
<dbReference type="AlphaFoldDB" id="A0A2S9STL2"/>
<dbReference type="InterPro" id="IPR001789">
    <property type="entry name" value="Sig_transdc_resp-reg_receiver"/>
</dbReference>
<dbReference type="InterPro" id="IPR016032">
    <property type="entry name" value="Sig_transdc_resp-reg_C-effctor"/>
</dbReference>
<sequence length="219" mass="25895">MKVLIIEDDVLLNSTVTDFLILKNHEVTFTYDGVEAINKIDLNKYDMYIVDINIPNINGLDILKYIRQKDLISPIIIITASMELENLKEAYNNGCNEYIKKPFYLEELEIKINKITNEKINNVIQISNTIFYDTDYEELFINGQTVKLRKKERRLLYILLKNLNKTVSSEKLESYVWENDIREAYPLRQLVNDLRKKFNNGKSYIFTDNGLGYRFEIKK</sequence>
<dbReference type="Gene3D" id="3.40.50.2300">
    <property type="match status" value="1"/>
</dbReference>
<evidence type="ECO:0000256" key="3">
    <source>
        <dbReference type="ARBA" id="ARBA00023015"/>
    </source>
</evidence>
<dbReference type="PROSITE" id="PS50110">
    <property type="entry name" value="RESPONSE_REGULATORY"/>
    <property type="match status" value="1"/>
</dbReference>
<dbReference type="SUPFAM" id="SSF52172">
    <property type="entry name" value="CheY-like"/>
    <property type="match status" value="1"/>
</dbReference>
<dbReference type="SUPFAM" id="SSF46894">
    <property type="entry name" value="C-terminal effector domain of the bipartite response regulators"/>
    <property type="match status" value="1"/>
</dbReference>
<name>A0A2S9STL2_9BACT</name>
<feature type="DNA-binding region" description="OmpR/PhoB-type" evidence="7">
    <location>
        <begin position="121"/>
        <end position="217"/>
    </location>
</feature>
<dbReference type="PROSITE" id="PS51755">
    <property type="entry name" value="OMPR_PHOB"/>
    <property type="match status" value="1"/>
</dbReference>
<evidence type="ECO:0000313" key="10">
    <source>
        <dbReference type="EMBL" id="PRM89935.1"/>
    </source>
</evidence>
<feature type="domain" description="OmpR/PhoB-type" evidence="9">
    <location>
        <begin position="121"/>
        <end position="217"/>
    </location>
</feature>
<dbReference type="RefSeq" id="WP_105911593.1">
    <property type="nucleotide sequence ID" value="NZ_NXGH01000011.1"/>
</dbReference>
<dbReference type="Pfam" id="PF00072">
    <property type="entry name" value="Response_reg"/>
    <property type="match status" value="1"/>
</dbReference>
<keyword evidence="1 6" id="KW-0597">Phosphoprotein</keyword>
<keyword evidence="5" id="KW-0804">Transcription</keyword>
<proteinExistence type="predicted"/>
<dbReference type="Proteomes" id="UP000238649">
    <property type="component" value="Unassembled WGS sequence"/>
</dbReference>
<gene>
    <name evidence="10" type="ORF">CJ671_04840</name>
</gene>
<feature type="modified residue" description="4-aspartylphosphate" evidence="6">
    <location>
        <position position="51"/>
    </location>
</feature>
<keyword evidence="4 7" id="KW-0238">DNA-binding</keyword>
<evidence type="ECO:0000256" key="1">
    <source>
        <dbReference type="ARBA" id="ARBA00022553"/>
    </source>
</evidence>
<dbReference type="EMBL" id="NXGH01000011">
    <property type="protein sequence ID" value="PRM89935.1"/>
    <property type="molecule type" value="Genomic_DNA"/>
</dbReference>
<evidence type="ECO:0000259" key="8">
    <source>
        <dbReference type="PROSITE" id="PS50110"/>
    </source>
</evidence>
<evidence type="ECO:0000259" key="9">
    <source>
        <dbReference type="PROSITE" id="PS51755"/>
    </source>
</evidence>
<evidence type="ECO:0000256" key="7">
    <source>
        <dbReference type="PROSITE-ProRule" id="PRU01091"/>
    </source>
</evidence>
<dbReference type="CDD" id="cd00383">
    <property type="entry name" value="trans_reg_C"/>
    <property type="match status" value="1"/>
</dbReference>
<dbReference type="PANTHER" id="PTHR48111:SF21">
    <property type="entry name" value="DNA-BINDING DUAL MASTER TRANSCRIPTIONAL REGULATOR RPAA"/>
    <property type="match status" value="1"/>
</dbReference>
<dbReference type="InterPro" id="IPR011006">
    <property type="entry name" value="CheY-like_superfamily"/>
</dbReference>
<evidence type="ECO:0000256" key="5">
    <source>
        <dbReference type="ARBA" id="ARBA00023163"/>
    </source>
</evidence>
<accession>A0A2S9STL2</accession>
<dbReference type="Gene3D" id="1.10.10.10">
    <property type="entry name" value="Winged helix-like DNA-binding domain superfamily/Winged helix DNA-binding domain"/>
    <property type="match status" value="1"/>
</dbReference>
<dbReference type="CDD" id="cd17574">
    <property type="entry name" value="REC_OmpR"/>
    <property type="match status" value="1"/>
</dbReference>
<dbReference type="SMART" id="SM00862">
    <property type="entry name" value="Trans_reg_C"/>
    <property type="match status" value="1"/>
</dbReference>
<organism evidence="10 11">
    <name type="scientific">Aliarcobacter cryaerophilus</name>
    <dbReference type="NCBI Taxonomy" id="28198"/>
    <lineage>
        <taxon>Bacteria</taxon>
        <taxon>Pseudomonadati</taxon>
        <taxon>Campylobacterota</taxon>
        <taxon>Epsilonproteobacteria</taxon>
        <taxon>Campylobacterales</taxon>
        <taxon>Arcobacteraceae</taxon>
        <taxon>Aliarcobacter</taxon>
    </lineage>
</organism>
<protein>
    <submittedName>
        <fullName evidence="10">DNA-binding response regulator</fullName>
    </submittedName>
</protein>
<dbReference type="OrthoDB" id="8912111at2"/>
<dbReference type="InterPro" id="IPR001867">
    <property type="entry name" value="OmpR/PhoB-type_DNA-bd"/>
</dbReference>
<evidence type="ECO:0000256" key="2">
    <source>
        <dbReference type="ARBA" id="ARBA00023012"/>
    </source>
</evidence>
<reference evidence="10 11" key="1">
    <citation type="submission" date="2017-09" db="EMBL/GenBank/DDBJ databases">
        <title>Reassesment of A. cryaerophilus.</title>
        <authorList>
            <person name="Perez-Cataluna A."/>
            <person name="Collado L."/>
            <person name="Salgado O."/>
            <person name="Lefinanco V."/>
            <person name="Figueras M.J."/>
        </authorList>
    </citation>
    <scope>NUCLEOTIDE SEQUENCE [LARGE SCALE GENOMIC DNA]</scope>
    <source>
        <strain evidence="10 11">LMG 9871</strain>
    </source>
</reference>
<dbReference type="PANTHER" id="PTHR48111">
    <property type="entry name" value="REGULATOR OF RPOS"/>
    <property type="match status" value="1"/>
</dbReference>
<dbReference type="InterPro" id="IPR036388">
    <property type="entry name" value="WH-like_DNA-bd_sf"/>
</dbReference>
<comment type="caution">
    <text evidence="10">The sequence shown here is derived from an EMBL/GenBank/DDBJ whole genome shotgun (WGS) entry which is preliminary data.</text>
</comment>
<dbReference type="Pfam" id="PF00486">
    <property type="entry name" value="Trans_reg_C"/>
    <property type="match status" value="1"/>
</dbReference>
<keyword evidence="3" id="KW-0805">Transcription regulation</keyword>
<keyword evidence="2" id="KW-0902">Two-component regulatory system</keyword>
<dbReference type="GO" id="GO:0006355">
    <property type="term" value="P:regulation of DNA-templated transcription"/>
    <property type="evidence" value="ECO:0007669"/>
    <property type="project" value="InterPro"/>
</dbReference>
<dbReference type="SMART" id="SM00448">
    <property type="entry name" value="REC"/>
    <property type="match status" value="1"/>
</dbReference>
<dbReference type="GO" id="GO:0000976">
    <property type="term" value="F:transcription cis-regulatory region binding"/>
    <property type="evidence" value="ECO:0007669"/>
    <property type="project" value="TreeGrafter"/>
</dbReference>
<evidence type="ECO:0000313" key="11">
    <source>
        <dbReference type="Proteomes" id="UP000238649"/>
    </source>
</evidence>
<dbReference type="InterPro" id="IPR039420">
    <property type="entry name" value="WalR-like"/>
</dbReference>